<accession>A0A915KLJ2</accession>
<sequence>MKKDRLHEEGIKKVYSAKRIQQMMAEEILIDYWEWQREQRPMISPISLENHGVAKYFANDHQEWPMIRPTANGRWHVQACLFANRQLVIKAQ</sequence>
<reference evidence="2" key="1">
    <citation type="submission" date="2022-11" db="UniProtKB">
        <authorList>
            <consortium name="WormBaseParasite"/>
        </authorList>
    </citation>
    <scope>IDENTIFICATION</scope>
</reference>
<dbReference type="Proteomes" id="UP000887565">
    <property type="component" value="Unplaced"/>
</dbReference>
<proteinExistence type="predicted"/>
<name>A0A915KLJ2_ROMCU</name>
<evidence type="ECO:0000313" key="2">
    <source>
        <dbReference type="WBParaSite" id="nRc.2.0.1.t39707-RA"/>
    </source>
</evidence>
<keyword evidence="1" id="KW-1185">Reference proteome</keyword>
<protein>
    <submittedName>
        <fullName evidence="2">Uncharacterized protein</fullName>
    </submittedName>
</protein>
<organism evidence="1 2">
    <name type="scientific">Romanomermis culicivorax</name>
    <name type="common">Nematode worm</name>
    <dbReference type="NCBI Taxonomy" id="13658"/>
    <lineage>
        <taxon>Eukaryota</taxon>
        <taxon>Metazoa</taxon>
        <taxon>Ecdysozoa</taxon>
        <taxon>Nematoda</taxon>
        <taxon>Enoplea</taxon>
        <taxon>Dorylaimia</taxon>
        <taxon>Mermithida</taxon>
        <taxon>Mermithoidea</taxon>
        <taxon>Mermithidae</taxon>
        <taxon>Romanomermis</taxon>
    </lineage>
</organism>
<dbReference type="WBParaSite" id="nRc.2.0.1.t39707-RA">
    <property type="protein sequence ID" value="nRc.2.0.1.t39707-RA"/>
    <property type="gene ID" value="nRc.2.0.1.g39707"/>
</dbReference>
<dbReference type="AlphaFoldDB" id="A0A915KLJ2"/>
<evidence type="ECO:0000313" key="1">
    <source>
        <dbReference type="Proteomes" id="UP000887565"/>
    </source>
</evidence>